<dbReference type="EMBL" id="BQNB010009729">
    <property type="protein sequence ID" value="GJS67595.1"/>
    <property type="molecule type" value="Genomic_DNA"/>
</dbReference>
<organism evidence="1 2">
    <name type="scientific">Tanacetum coccineum</name>
    <dbReference type="NCBI Taxonomy" id="301880"/>
    <lineage>
        <taxon>Eukaryota</taxon>
        <taxon>Viridiplantae</taxon>
        <taxon>Streptophyta</taxon>
        <taxon>Embryophyta</taxon>
        <taxon>Tracheophyta</taxon>
        <taxon>Spermatophyta</taxon>
        <taxon>Magnoliopsida</taxon>
        <taxon>eudicotyledons</taxon>
        <taxon>Gunneridae</taxon>
        <taxon>Pentapetalae</taxon>
        <taxon>asterids</taxon>
        <taxon>campanulids</taxon>
        <taxon>Asterales</taxon>
        <taxon>Asteraceae</taxon>
        <taxon>Asteroideae</taxon>
        <taxon>Anthemideae</taxon>
        <taxon>Anthemidinae</taxon>
        <taxon>Tanacetum</taxon>
    </lineage>
</organism>
<sequence>MTSWVNERQIQTTDGKFVTESRGLLVWLTHKGFLGQIKRAGYKTADQGLSAHADDADIQNPYMMKSPMVEVQTTVKILSLLMDNSIRAKPEFNNRRKG</sequence>
<protein>
    <submittedName>
        <fullName evidence="1">Uncharacterized protein</fullName>
    </submittedName>
</protein>
<comment type="caution">
    <text evidence="1">The sequence shown here is derived from an EMBL/GenBank/DDBJ whole genome shotgun (WGS) entry which is preliminary data.</text>
</comment>
<proteinExistence type="predicted"/>
<gene>
    <name evidence="1" type="ORF">Tco_0682159</name>
</gene>
<reference evidence="1" key="1">
    <citation type="journal article" date="2022" name="Int. J. Mol. Sci.">
        <title>Draft Genome of Tanacetum Coccineum: Genomic Comparison of Closely Related Tanacetum-Family Plants.</title>
        <authorList>
            <person name="Yamashiro T."/>
            <person name="Shiraishi A."/>
            <person name="Nakayama K."/>
            <person name="Satake H."/>
        </authorList>
    </citation>
    <scope>NUCLEOTIDE SEQUENCE</scope>
</reference>
<accession>A0ABQ4XRG3</accession>
<evidence type="ECO:0000313" key="1">
    <source>
        <dbReference type="EMBL" id="GJS67595.1"/>
    </source>
</evidence>
<reference evidence="1" key="2">
    <citation type="submission" date="2022-01" db="EMBL/GenBank/DDBJ databases">
        <authorList>
            <person name="Yamashiro T."/>
            <person name="Shiraishi A."/>
            <person name="Satake H."/>
            <person name="Nakayama K."/>
        </authorList>
    </citation>
    <scope>NUCLEOTIDE SEQUENCE</scope>
</reference>
<dbReference type="Proteomes" id="UP001151760">
    <property type="component" value="Unassembled WGS sequence"/>
</dbReference>
<name>A0ABQ4XRG3_9ASTR</name>
<keyword evidence="2" id="KW-1185">Reference proteome</keyword>
<evidence type="ECO:0000313" key="2">
    <source>
        <dbReference type="Proteomes" id="UP001151760"/>
    </source>
</evidence>